<proteinExistence type="inferred from homology"/>
<dbReference type="GO" id="GO:0016298">
    <property type="term" value="F:lipase activity"/>
    <property type="evidence" value="ECO:0007669"/>
    <property type="project" value="InterPro"/>
</dbReference>
<feature type="signal peptide" evidence="3">
    <location>
        <begin position="1"/>
        <end position="25"/>
    </location>
</feature>
<dbReference type="PANTHER" id="PTHR45966">
    <property type="entry name" value="GDSL-LIKE LIPASE/ACYLHYDROLASE"/>
    <property type="match status" value="1"/>
</dbReference>
<dbReference type="InterPro" id="IPR044552">
    <property type="entry name" value="GLIP1-5/GLL25"/>
</dbReference>
<keyword evidence="2 3" id="KW-0732">Signal</keyword>
<dbReference type="AlphaFoldDB" id="A0AAP0X0T7"/>
<organism evidence="4 5">
    <name type="scientific">Liquidambar formosana</name>
    <name type="common">Formosan gum</name>
    <dbReference type="NCBI Taxonomy" id="63359"/>
    <lineage>
        <taxon>Eukaryota</taxon>
        <taxon>Viridiplantae</taxon>
        <taxon>Streptophyta</taxon>
        <taxon>Embryophyta</taxon>
        <taxon>Tracheophyta</taxon>
        <taxon>Spermatophyta</taxon>
        <taxon>Magnoliopsida</taxon>
        <taxon>eudicotyledons</taxon>
        <taxon>Gunneridae</taxon>
        <taxon>Pentapetalae</taxon>
        <taxon>Saxifragales</taxon>
        <taxon>Altingiaceae</taxon>
        <taxon>Liquidambar</taxon>
    </lineage>
</organism>
<dbReference type="Pfam" id="PF00657">
    <property type="entry name" value="Lipase_GDSL"/>
    <property type="match status" value="1"/>
</dbReference>
<comment type="caution">
    <text evidence="4">The sequence shown here is derived from an EMBL/GenBank/DDBJ whole genome shotgun (WGS) entry which is preliminary data.</text>
</comment>
<accession>A0AAP0X0T7</accession>
<evidence type="ECO:0000256" key="3">
    <source>
        <dbReference type="SAM" id="SignalP"/>
    </source>
</evidence>
<protein>
    <submittedName>
        <fullName evidence="4">Uncharacterized protein</fullName>
    </submittedName>
</protein>
<dbReference type="Proteomes" id="UP001415857">
    <property type="component" value="Unassembled WGS sequence"/>
</dbReference>
<dbReference type="InterPro" id="IPR036514">
    <property type="entry name" value="SGNH_hydro_sf"/>
</dbReference>
<sequence>MASLSSFFGLLVIFATLHFPTTCRAKLPENHVAFFIFGDSLLDAGNNNYLNGTSPSATTSWPYGETFFHHPTGRVCDGRIVPDFIAEYAKLPLIPPYLQPGFNNYTDGVNFASAGAGILPETRPGTLHLKLQLSYFEEAEKGLKAAAR</sequence>
<reference evidence="4 5" key="1">
    <citation type="journal article" date="2024" name="Plant J.">
        <title>Genome sequences and population genomics reveal climatic adaptation and genomic divergence between two closely related sweetgum species.</title>
        <authorList>
            <person name="Xu W.Q."/>
            <person name="Ren C.Q."/>
            <person name="Zhang X.Y."/>
            <person name="Comes H.P."/>
            <person name="Liu X.H."/>
            <person name="Li Y.G."/>
            <person name="Kettle C.J."/>
            <person name="Jalonen R."/>
            <person name="Gaisberger H."/>
            <person name="Ma Y.Z."/>
            <person name="Qiu Y.X."/>
        </authorList>
    </citation>
    <scope>NUCLEOTIDE SEQUENCE [LARGE SCALE GENOMIC DNA]</scope>
    <source>
        <strain evidence="4">Hangzhou</strain>
    </source>
</reference>
<evidence type="ECO:0000256" key="2">
    <source>
        <dbReference type="ARBA" id="ARBA00022729"/>
    </source>
</evidence>
<keyword evidence="5" id="KW-1185">Reference proteome</keyword>
<dbReference type="InterPro" id="IPR001087">
    <property type="entry name" value="GDSL"/>
</dbReference>
<evidence type="ECO:0000313" key="4">
    <source>
        <dbReference type="EMBL" id="KAK9281573.1"/>
    </source>
</evidence>
<dbReference type="GO" id="GO:0006629">
    <property type="term" value="P:lipid metabolic process"/>
    <property type="evidence" value="ECO:0007669"/>
    <property type="project" value="InterPro"/>
</dbReference>
<dbReference type="InterPro" id="IPR008265">
    <property type="entry name" value="Lipase_GDSL_AS"/>
</dbReference>
<evidence type="ECO:0000313" key="5">
    <source>
        <dbReference type="Proteomes" id="UP001415857"/>
    </source>
</evidence>
<gene>
    <name evidence="4" type="ORF">L1049_004476</name>
</gene>
<dbReference type="PROSITE" id="PS01098">
    <property type="entry name" value="LIPASE_GDSL_SER"/>
    <property type="match status" value="1"/>
</dbReference>
<comment type="similarity">
    <text evidence="1">Belongs to the 'GDSL' lipolytic enzyme family.</text>
</comment>
<evidence type="ECO:0000256" key="1">
    <source>
        <dbReference type="ARBA" id="ARBA00008668"/>
    </source>
</evidence>
<dbReference type="EMBL" id="JBBPBK010000007">
    <property type="protein sequence ID" value="KAK9281573.1"/>
    <property type="molecule type" value="Genomic_DNA"/>
</dbReference>
<dbReference type="PANTHER" id="PTHR45966:SF12">
    <property type="entry name" value="GDSL ESTERASE_LIPASE 1-LIKE ISOFORM X2"/>
    <property type="match status" value="1"/>
</dbReference>
<name>A0AAP0X0T7_LIQFO</name>
<feature type="chain" id="PRO_5042876465" evidence="3">
    <location>
        <begin position="26"/>
        <end position="148"/>
    </location>
</feature>
<dbReference type="Gene3D" id="3.40.50.1110">
    <property type="entry name" value="SGNH hydrolase"/>
    <property type="match status" value="1"/>
</dbReference>